<dbReference type="AlphaFoldDB" id="A0A1F6T382"/>
<evidence type="ECO:0000256" key="2">
    <source>
        <dbReference type="SAM" id="SignalP"/>
    </source>
</evidence>
<comment type="caution">
    <text evidence="3">The sequence shown here is derived from an EMBL/GenBank/DDBJ whole genome shotgun (WGS) entry which is preliminary data.</text>
</comment>
<evidence type="ECO:0000313" key="4">
    <source>
        <dbReference type="Proteomes" id="UP000178379"/>
    </source>
</evidence>
<protein>
    <submittedName>
        <fullName evidence="3">Uncharacterized protein</fullName>
    </submittedName>
</protein>
<reference evidence="3 4" key="1">
    <citation type="journal article" date="2016" name="Nat. Commun.">
        <title>Thousands of microbial genomes shed light on interconnected biogeochemical processes in an aquifer system.</title>
        <authorList>
            <person name="Anantharaman K."/>
            <person name="Brown C.T."/>
            <person name="Hug L.A."/>
            <person name="Sharon I."/>
            <person name="Castelle C.J."/>
            <person name="Probst A.J."/>
            <person name="Thomas B.C."/>
            <person name="Singh A."/>
            <person name="Wilkins M.J."/>
            <person name="Karaoz U."/>
            <person name="Brodie E.L."/>
            <person name="Williams K.H."/>
            <person name="Hubbard S.S."/>
            <person name="Banfield J.F."/>
        </authorList>
    </citation>
    <scope>NUCLEOTIDE SEQUENCE [LARGE SCALE GENOMIC DNA]</scope>
</reference>
<sequence length="303" mass="34127">MRTRKIISVCILSAVFAGLSVPLAFADGCPDREIAAETLKMKRAEDSEKAGKLKEAFNAAKTVAWECLGNEAGKRREALIKRVGRTLGEQEEKQGRFKEAFDWYQSSGLEADADRVMLKQANAKTDDTNAIGNAIEHFKRRNNEARVKEMRAIAARNVDKWLAAEEKAFAARKESREELGKARDWSYYEDGGRGKIYERAEKRGDVLATDNARRPIENAIAYYEFAEKPQKAKSVRDKARKLGDAHASKGENKLAVEFYNLAGDDARAEALEKKSEAEKQKTESTRQDKFKKDQQSLEKELGL</sequence>
<evidence type="ECO:0000313" key="3">
    <source>
        <dbReference type="EMBL" id="OGI39617.1"/>
    </source>
</evidence>
<feature type="signal peptide" evidence="2">
    <location>
        <begin position="1"/>
        <end position="26"/>
    </location>
</feature>
<gene>
    <name evidence="3" type="ORF">A2140_06200</name>
</gene>
<accession>A0A1F6T382</accession>
<dbReference type="EMBL" id="MFSQ01000093">
    <property type="protein sequence ID" value="OGI39617.1"/>
    <property type="molecule type" value="Genomic_DNA"/>
</dbReference>
<feature type="chain" id="PRO_5009526528" evidence="2">
    <location>
        <begin position="27"/>
        <end position="303"/>
    </location>
</feature>
<keyword evidence="2" id="KW-0732">Signal</keyword>
<evidence type="ECO:0000256" key="1">
    <source>
        <dbReference type="SAM" id="MobiDB-lite"/>
    </source>
</evidence>
<name>A0A1F6T382_9PROT</name>
<proteinExistence type="predicted"/>
<dbReference type="Proteomes" id="UP000178379">
    <property type="component" value="Unassembled WGS sequence"/>
</dbReference>
<organism evidence="3 4">
    <name type="scientific">Candidatus Muproteobacteria bacterium RBG_16_62_13</name>
    <dbReference type="NCBI Taxonomy" id="1817756"/>
    <lineage>
        <taxon>Bacteria</taxon>
        <taxon>Pseudomonadati</taxon>
        <taxon>Pseudomonadota</taxon>
        <taxon>Candidatus Muproteobacteria</taxon>
    </lineage>
</organism>
<feature type="region of interest" description="Disordered" evidence="1">
    <location>
        <begin position="269"/>
        <end position="303"/>
    </location>
</feature>